<evidence type="ECO:0000313" key="3">
    <source>
        <dbReference type="Proteomes" id="UP000231962"/>
    </source>
</evidence>
<evidence type="ECO:0008006" key="5">
    <source>
        <dbReference type="Google" id="ProtNLM"/>
    </source>
</evidence>
<evidence type="ECO:0000313" key="4">
    <source>
        <dbReference type="Proteomes" id="UP000231990"/>
    </source>
</evidence>
<dbReference type="Pfam" id="PF08002">
    <property type="entry name" value="DUF1697"/>
    <property type="match status" value="1"/>
</dbReference>
<dbReference type="Proteomes" id="UP000231962">
    <property type="component" value="Unassembled WGS sequence"/>
</dbReference>
<protein>
    <recommendedName>
        <fullName evidence="5">DUF1697 domain-containing protein</fullName>
    </recommendedName>
</protein>
<accession>A0A2M9ZNY9</accession>
<proteinExistence type="predicted"/>
<dbReference type="OrthoDB" id="9806494at2"/>
<dbReference type="AlphaFoldDB" id="A0A2M9ZNY9"/>
<sequence length="184" mass="21237">MTTFIALLRGINVSGQKIIKMDHLKSLFEALPFQNVRTYIQSGNVIFQTESSASEKIREQIEKHLEKNLGFQVKTILRTRKELESAVKRIPFQENEYSKENKLYISFLSQKPNAGLVEKLISFNNEIDEFRPSGKEIYIVCKKGYGKSVFSNQFLEKKLDLISTTRNLDTVQKILEISKNESPD</sequence>
<gene>
    <name evidence="1" type="ORF">CH360_05125</name>
    <name evidence="2" type="ORF">CH373_06395</name>
</gene>
<dbReference type="PIRSF" id="PIRSF008502">
    <property type="entry name" value="UCP008502"/>
    <property type="match status" value="1"/>
</dbReference>
<comment type="caution">
    <text evidence="2">The sequence shown here is derived from an EMBL/GenBank/DDBJ whole genome shotgun (WGS) entry which is preliminary data.</text>
</comment>
<keyword evidence="3" id="KW-1185">Reference proteome</keyword>
<dbReference type="EMBL" id="NPDY01000002">
    <property type="protein sequence ID" value="PJZ70890.1"/>
    <property type="molecule type" value="Genomic_DNA"/>
</dbReference>
<evidence type="ECO:0000313" key="1">
    <source>
        <dbReference type="EMBL" id="PJZ70890.1"/>
    </source>
</evidence>
<dbReference type="SUPFAM" id="SSF160379">
    <property type="entry name" value="SP0830-like"/>
    <property type="match status" value="1"/>
</dbReference>
<dbReference type="RefSeq" id="WP_100712894.1">
    <property type="nucleotide sequence ID" value="NZ_NPDY01000002.1"/>
</dbReference>
<organism evidence="2 4">
    <name type="scientific">Leptospira perolatii</name>
    <dbReference type="NCBI Taxonomy" id="2023191"/>
    <lineage>
        <taxon>Bacteria</taxon>
        <taxon>Pseudomonadati</taxon>
        <taxon>Spirochaetota</taxon>
        <taxon>Spirochaetia</taxon>
        <taxon>Leptospirales</taxon>
        <taxon>Leptospiraceae</taxon>
        <taxon>Leptospira</taxon>
    </lineage>
</organism>
<dbReference type="EMBL" id="NPDZ01000003">
    <property type="protein sequence ID" value="PJZ73786.1"/>
    <property type="molecule type" value="Genomic_DNA"/>
</dbReference>
<dbReference type="InterPro" id="IPR012545">
    <property type="entry name" value="DUF1697"/>
</dbReference>
<evidence type="ECO:0000313" key="2">
    <source>
        <dbReference type="EMBL" id="PJZ73786.1"/>
    </source>
</evidence>
<dbReference type="PANTHER" id="PTHR36439:SF1">
    <property type="entry name" value="DUF1697 DOMAIN-CONTAINING PROTEIN"/>
    <property type="match status" value="1"/>
</dbReference>
<dbReference type="Proteomes" id="UP000231990">
    <property type="component" value="Unassembled WGS sequence"/>
</dbReference>
<name>A0A2M9ZNY9_9LEPT</name>
<dbReference type="Gene3D" id="3.30.70.1280">
    <property type="entry name" value="SP0830-like domains"/>
    <property type="match status" value="1"/>
</dbReference>
<dbReference type="PANTHER" id="PTHR36439">
    <property type="entry name" value="BLL4334 PROTEIN"/>
    <property type="match status" value="1"/>
</dbReference>
<reference evidence="3 4" key="1">
    <citation type="submission" date="2017-07" db="EMBL/GenBank/DDBJ databases">
        <title>Leptospira spp. isolated from tropical soils.</title>
        <authorList>
            <person name="Thibeaux R."/>
            <person name="Iraola G."/>
            <person name="Ferres I."/>
            <person name="Bierque E."/>
            <person name="Girault D."/>
            <person name="Soupe-Gilbert M.-E."/>
            <person name="Picardeau M."/>
            <person name="Goarant C."/>
        </authorList>
    </citation>
    <scope>NUCLEOTIDE SEQUENCE [LARGE SCALE GENOMIC DNA]</scope>
    <source>
        <strain evidence="2 4">FH1-B-B1</strain>
        <strain evidence="1 3">FH1-B-C1</strain>
    </source>
</reference>